<evidence type="ECO:0000313" key="1">
    <source>
        <dbReference type="EMBL" id="PAV20732.1"/>
    </source>
</evidence>
<evidence type="ECO:0000313" key="2">
    <source>
        <dbReference type="Proteomes" id="UP000217199"/>
    </source>
</evidence>
<sequence length="128" mass="14519">MNSFLQIFLNVTYSSDNLMTDSHPHPPDIHRRDNNKDLALIVRTQGVAPPFCDDQSFGPPTRLSSPGFFFKTSDTRLLSSLPHVLCGPLGYTRLLFSSSQRPFLTRMHQDYPVSLRILFNHCSSPLLL</sequence>
<dbReference type="Proteomes" id="UP000217199">
    <property type="component" value="Unassembled WGS sequence"/>
</dbReference>
<proteinExistence type="predicted"/>
<dbReference type="InParanoid" id="A0A286UME0"/>
<reference evidence="1 2" key="1">
    <citation type="journal article" date="2017" name="Mol. Ecol.">
        <title>Comparative and population genomic landscape of Phellinus noxius: A hypervariable fungus causing root rot in trees.</title>
        <authorList>
            <person name="Chung C.L."/>
            <person name="Lee T.J."/>
            <person name="Akiba M."/>
            <person name="Lee H.H."/>
            <person name="Kuo T.H."/>
            <person name="Liu D."/>
            <person name="Ke H.M."/>
            <person name="Yokoi T."/>
            <person name="Roa M.B."/>
            <person name="Lu M.J."/>
            <person name="Chang Y.Y."/>
            <person name="Ann P.J."/>
            <person name="Tsai J.N."/>
            <person name="Chen C.Y."/>
            <person name="Tzean S.S."/>
            <person name="Ota Y."/>
            <person name="Hattori T."/>
            <person name="Sahashi N."/>
            <person name="Liou R.F."/>
            <person name="Kikuchi T."/>
            <person name="Tsai I.J."/>
        </authorList>
    </citation>
    <scope>NUCLEOTIDE SEQUENCE [LARGE SCALE GENOMIC DNA]</scope>
    <source>
        <strain evidence="1 2">FFPRI411160</strain>
    </source>
</reference>
<comment type="caution">
    <text evidence="1">The sequence shown here is derived from an EMBL/GenBank/DDBJ whole genome shotgun (WGS) entry which is preliminary data.</text>
</comment>
<dbReference type="EMBL" id="NBII01000003">
    <property type="protein sequence ID" value="PAV20732.1"/>
    <property type="molecule type" value="Genomic_DNA"/>
</dbReference>
<keyword evidence="2" id="KW-1185">Reference proteome</keyword>
<name>A0A286UME0_9AGAM</name>
<protein>
    <submittedName>
        <fullName evidence="1">Uncharacterized protein</fullName>
    </submittedName>
</protein>
<dbReference type="AlphaFoldDB" id="A0A286UME0"/>
<organism evidence="1 2">
    <name type="scientific">Pyrrhoderma noxium</name>
    <dbReference type="NCBI Taxonomy" id="2282107"/>
    <lineage>
        <taxon>Eukaryota</taxon>
        <taxon>Fungi</taxon>
        <taxon>Dikarya</taxon>
        <taxon>Basidiomycota</taxon>
        <taxon>Agaricomycotina</taxon>
        <taxon>Agaricomycetes</taxon>
        <taxon>Hymenochaetales</taxon>
        <taxon>Hymenochaetaceae</taxon>
        <taxon>Pyrrhoderma</taxon>
    </lineage>
</organism>
<accession>A0A286UME0</accession>
<gene>
    <name evidence="1" type="ORF">PNOK_0335900</name>
</gene>